<evidence type="ECO:0000256" key="2">
    <source>
        <dbReference type="SAM" id="Phobius"/>
    </source>
</evidence>
<evidence type="ECO:0000256" key="1">
    <source>
        <dbReference type="SAM" id="MobiDB-lite"/>
    </source>
</evidence>
<keyword evidence="2" id="KW-0812">Transmembrane</keyword>
<dbReference type="InterPro" id="IPR021338">
    <property type="entry name" value="DUF2953"/>
</dbReference>
<feature type="compositionally biased region" description="Basic and acidic residues" evidence="1">
    <location>
        <begin position="104"/>
        <end position="156"/>
    </location>
</feature>
<dbReference type="OrthoDB" id="2087351at2"/>
<protein>
    <submittedName>
        <fullName evidence="3">Protein of uncharacterized function (DUF2953)</fullName>
    </submittedName>
</protein>
<dbReference type="Proteomes" id="UP000078383">
    <property type="component" value="Unassembled WGS sequence"/>
</dbReference>
<organism evidence="3 4">
    <name type="scientific">[Ruminococcus] torques</name>
    <dbReference type="NCBI Taxonomy" id="33039"/>
    <lineage>
        <taxon>Bacteria</taxon>
        <taxon>Bacillati</taxon>
        <taxon>Bacillota</taxon>
        <taxon>Clostridia</taxon>
        <taxon>Lachnospirales</taxon>
        <taxon>Lachnospiraceae</taxon>
        <taxon>Mediterraneibacter</taxon>
    </lineage>
</organism>
<sequence length="303" mass="35398">MIHILFLILKIIGWILLFLLVILLLLILTILFYPVKYRFSAKGENTLDTLVAYGKVSWLFHLISGSASYEHGELKWKLRLAWKKFDSSEEEQKETSEKPVVPEPLEKEPLEGKKTEVKNNPPEKDVKIEKASEKEPEIKKESETEKTKVREERRPENVQTESKLKKIKYTFQKLCGTIKKAGEKKEFLTAFLTYEKHQRAFEAVKKELCHLLHVLKPKKLQANVTFGFSDPSWTGYMLAFLGSIYGLIGEYVQIQPDFEERKLEGNASAEGKIRVIYFAVPAWKLFWNKDVKITYKHIRKYIK</sequence>
<gene>
    <name evidence="3" type="ORF">ERS852502_01785</name>
</gene>
<evidence type="ECO:0000313" key="4">
    <source>
        <dbReference type="Proteomes" id="UP000078383"/>
    </source>
</evidence>
<feature type="transmembrane region" description="Helical" evidence="2">
    <location>
        <begin position="12"/>
        <end position="33"/>
    </location>
</feature>
<dbReference type="RefSeq" id="WP_055163203.1">
    <property type="nucleotide sequence ID" value="NZ_CABJEY010000006.1"/>
</dbReference>
<accession>A0A173UCM4</accession>
<proteinExistence type="predicted"/>
<feature type="region of interest" description="Disordered" evidence="1">
    <location>
        <begin position="91"/>
        <end position="157"/>
    </location>
</feature>
<evidence type="ECO:0000313" key="3">
    <source>
        <dbReference type="EMBL" id="CUQ88467.1"/>
    </source>
</evidence>
<keyword evidence="2" id="KW-1133">Transmembrane helix</keyword>
<name>A0A173UCM4_9FIRM</name>
<reference evidence="3 4" key="1">
    <citation type="submission" date="2015-09" db="EMBL/GenBank/DDBJ databases">
        <authorList>
            <consortium name="Pathogen Informatics"/>
        </authorList>
    </citation>
    <scope>NUCLEOTIDE SEQUENCE [LARGE SCALE GENOMIC DNA]</scope>
    <source>
        <strain evidence="3 4">2789STDY5834889</strain>
    </source>
</reference>
<keyword evidence="2" id="KW-0472">Membrane</keyword>
<dbReference type="EMBL" id="CZBX01000007">
    <property type="protein sequence ID" value="CUQ88467.1"/>
    <property type="molecule type" value="Genomic_DNA"/>
</dbReference>
<dbReference type="Pfam" id="PF11167">
    <property type="entry name" value="DUF2953"/>
    <property type="match status" value="1"/>
</dbReference>
<dbReference type="AlphaFoldDB" id="A0A173UCM4"/>